<evidence type="ECO:0000259" key="1">
    <source>
        <dbReference type="Pfam" id="PF13460"/>
    </source>
</evidence>
<dbReference type="Gene3D" id="3.90.25.10">
    <property type="entry name" value="UDP-galactose 4-epimerase, domain 1"/>
    <property type="match status" value="1"/>
</dbReference>
<evidence type="ECO:0000313" key="3">
    <source>
        <dbReference type="Proteomes" id="UP000008366"/>
    </source>
</evidence>
<protein>
    <submittedName>
        <fullName evidence="2">Putative oxidoreductase</fullName>
    </submittedName>
</protein>
<dbReference type="InterPro" id="IPR016040">
    <property type="entry name" value="NAD(P)-bd_dom"/>
</dbReference>
<dbReference type="RefSeq" id="WP_006592450.1">
    <property type="nucleotide sequence ID" value="NZ_BAHD01000029.1"/>
</dbReference>
<keyword evidence="3" id="KW-1185">Reference proteome</keyword>
<dbReference type="InterPro" id="IPR036291">
    <property type="entry name" value="NAD(P)-bd_dom_sf"/>
</dbReference>
<dbReference type="Proteomes" id="UP000008366">
    <property type="component" value="Unassembled WGS sequence"/>
</dbReference>
<dbReference type="EMBL" id="BAHD01000029">
    <property type="protein sequence ID" value="GAB95918.1"/>
    <property type="molecule type" value="Genomic_DNA"/>
</dbReference>
<dbReference type="InterPro" id="IPR052718">
    <property type="entry name" value="NmrA-type_oxidoreductase"/>
</dbReference>
<dbReference type="eggNOG" id="COG0702">
    <property type="taxonomic scope" value="Bacteria"/>
</dbReference>
<dbReference type="AlphaFoldDB" id="K6VI72"/>
<name>K6VI72_9MICO</name>
<comment type="caution">
    <text evidence="2">The sequence shown here is derived from an EMBL/GenBank/DDBJ whole genome shotgun (WGS) entry which is preliminary data.</text>
</comment>
<organism evidence="2 3">
    <name type="scientific">Kineosphaera limosa NBRC 100340</name>
    <dbReference type="NCBI Taxonomy" id="1184609"/>
    <lineage>
        <taxon>Bacteria</taxon>
        <taxon>Bacillati</taxon>
        <taxon>Actinomycetota</taxon>
        <taxon>Actinomycetes</taxon>
        <taxon>Micrococcales</taxon>
        <taxon>Dermatophilaceae</taxon>
        <taxon>Kineosphaera</taxon>
    </lineage>
</organism>
<sequence length="298" mass="31346">MQPIAVTGSTGKLGGRIAARLAAAGVPQRLLVRDPSRAPDLPQTEVMQASYGDFEAVRAGLEGVATALLISASESTDRVAQHRTFIDAAAAAGVEHVVYVSFYGASATAMFTLSWDHAATEEHLRDSGLAFTFLRDNFYADFMPDLAGEDGVIAGPAGDGRVAVVAQDDIADSAVAVLTDPVAHRERLYTLTGPESLTLTEIAAILTDALGRPIRYEPQTVEQAYASRASFGAPDWQVDAWVSTYTAIAAGEVARVSPDVQLLIQRPPRSLAEVIAGAPASGHDDAVGASPEGHPPRW</sequence>
<dbReference type="STRING" id="1184609.KILIM_029_00280"/>
<proteinExistence type="predicted"/>
<dbReference type="OrthoDB" id="3243290at2"/>
<dbReference type="CDD" id="cd05269">
    <property type="entry name" value="TMR_SDR_a"/>
    <property type="match status" value="1"/>
</dbReference>
<dbReference type="Pfam" id="PF13460">
    <property type="entry name" value="NAD_binding_10"/>
    <property type="match status" value="1"/>
</dbReference>
<dbReference type="Gene3D" id="3.40.50.720">
    <property type="entry name" value="NAD(P)-binding Rossmann-like Domain"/>
    <property type="match status" value="1"/>
</dbReference>
<evidence type="ECO:0000313" key="2">
    <source>
        <dbReference type="EMBL" id="GAB95918.1"/>
    </source>
</evidence>
<dbReference type="PANTHER" id="PTHR47129">
    <property type="entry name" value="QUINONE OXIDOREDUCTASE 2"/>
    <property type="match status" value="1"/>
</dbReference>
<dbReference type="SUPFAM" id="SSF51735">
    <property type="entry name" value="NAD(P)-binding Rossmann-fold domains"/>
    <property type="match status" value="1"/>
</dbReference>
<accession>K6VI72</accession>
<gene>
    <name evidence="2" type="ORF">KILIM_029_00280</name>
</gene>
<feature type="domain" description="NAD(P)-binding" evidence="1">
    <location>
        <begin position="8"/>
        <end position="181"/>
    </location>
</feature>
<reference evidence="2 3" key="1">
    <citation type="submission" date="2012-08" db="EMBL/GenBank/DDBJ databases">
        <title>Whole genome shotgun sequence of Kineosphaera limosa NBRC 100340.</title>
        <authorList>
            <person name="Yoshida I."/>
            <person name="Isaki S."/>
            <person name="Hosoyama A."/>
            <person name="Tsuchikane K."/>
            <person name="Katsumata H."/>
            <person name="Ando Y."/>
            <person name="Ohji S."/>
            <person name="Hamada M."/>
            <person name="Tamura T."/>
            <person name="Yamazoe A."/>
            <person name="Yamazaki S."/>
            <person name="Fujita N."/>
        </authorList>
    </citation>
    <scope>NUCLEOTIDE SEQUENCE [LARGE SCALE GENOMIC DNA]</scope>
    <source>
        <strain evidence="2 3">NBRC 100340</strain>
    </source>
</reference>
<dbReference type="PANTHER" id="PTHR47129:SF1">
    <property type="entry name" value="NMRA-LIKE DOMAIN-CONTAINING PROTEIN"/>
    <property type="match status" value="1"/>
</dbReference>